<organism evidence="2 3">
    <name type="scientific">Mycena citricolor</name>
    <dbReference type="NCBI Taxonomy" id="2018698"/>
    <lineage>
        <taxon>Eukaryota</taxon>
        <taxon>Fungi</taxon>
        <taxon>Dikarya</taxon>
        <taxon>Basidiomycota</taxon>
        <taxon>Agaricomycotina</taxon>
        <taxon>Agaricomycetes</taxon>
        <taxon>Agaricomycetidae</taxon>
        <taxon>Agaricales</taxon>
        <taxon>Marasmiineae</taxon>
        <taxon>Mycenaceae</taxon>
        <taxon>Mycena</taxon>
    </lineage>
</organism>
<evidence type="ECO:0000313" key="3">
    <source>
        <dbReference type="Proteomes" id="UP001295794"/>
    </source>
</evidence>
<dbReference type="Proteomes" id="UP001295794">
    <property type="component" value="Unassembled WGS sequence"/>
</dbReference>
<accession>A0AAD2K3L4</accession>
<evidence type="ECO:0000313" key="2">
    <source>
        <dbReference type="EMBL" id="CAK5276941.1"/>
    </source>
</evidence>
<reference evidence="2" key="1">
    <citation type="submission" date="2023-11" db="EMBL/GenBank/DDBJ databases">
        <authorList>
            <person name="De Vega J J."/>
            <person name="De Vega J J."/>
        </authorList>
    </citation>
    <scope>NUCLEOTIDE SEQUENCE</scope>
</reference>
<dbReference type="AlphaFoldDB" id="A0AAD2K3L4"/>
<dbReference type="EMBL" id="CAVNYO010000414">
    <property type="protein sequence ID" value="CAK5276941.1"/>
    <property type="molecule type" value="Genomic_DNA"/>
</dbReference>
<keyword evidence="3" id="KW-1185">Reference proteome</keyword>
<feature type="signal peptide" evidence="1">
    <location>
        <begin position="1"/>
        <end position="25"/>
    </location>
</feature>
<name>A0AAD2K3L4_9AGAR</name>
<gene>
    <name evidence="2" type="ORF">MYCIT1_LOCUS25615</name>
</gene>
<comment type="caution">
    <text evidence="2">The sequence shown here is derived from an EMBL/GenBank/DDBJ whole genome shotgun (WGS) entry which is preliminary data.</text>
</comment>
<protein>
    <submittedName>
        <fullName evidence="2">Uncharacterized protein</fullName>
    </submittedName>
</protein>
<keyword evidence="1" id="KW-0732">Signal</keyword>
<proteinExistence type="predicted"/>
<feature type="chain" id="PRO_5042199591" evidence="1">
    <location>
        <begin position="26"/>
        <end position="129"/>
    </location>
</feature>
<evidence type="ECO:0000256" key="1">
    <source>
        <dbReference type="SAM" id="SignalP"/>
    </source>
</evidence>
<sequence>MHMLLPIRSVCLALSLMAYFLTVAAAPAPGLTFRVEQIRAGETFADVAVLVSRHSLFFHHIAYNDLFVPCRTSRAGLSPDVGSITVSDHRSNKEDLSISLDLTFPLNDFCNLLQSLSSLVRLCTYECIS</sequence>